<name>A0A9X3Z7G5_9PROT</name>
<proteinExistence type="inferred from homology"/>
<dbReference type="GO" id="GO:0051015">
    <property type="term" value="F:actin filament binding"/>
    <property type="evidence" value="ECO:0007669"/>
    <property type="project" value="TreeGrafter"/>
</dbReference>
<evidence type="ECO:0000256" key="1">
    <source>
        <dbReference type="ARBA" id="ARBA00037961"/>
    </source>
</evidence>
<protein>
    <submittedName>
        <fullName evidence="3">Class II aldolase/adducin family protein</fullName>
    </submittedName>
</protein>
<dbReference type="Gene3D" id="3.40.225.10">
    <property type="entry name" value="Class II aldolase/adducin N-terminal domain"/>
    <property type="match status" value="1"/>
</dbReference>
<evidence type="ECO:0000313" key="3">
    <source>
        <dbReference type="EMBL" id="MDA5194146.1"/>
    </source>
</evidence>
<accession>A0A9X3Z7G5</accession>
<dbReference type="PANTHER" id="PTHR10672:SF3">
    <property type="entry name" value="PROTEIN HU-LI TAI SHAO"/>
    <property type="match status" value="1"/>
</dbReference>
<dbReference type="SMART" id="SM01007">
    <property type="entry name" value="Aldolase_II"/>
    <property type="match status" value="1"/>
</dbReference>
<evidence type="ECO:0000259" key="2">
    <source>
        <dbReference type="SMART" id="SM01007"/>
    </source>
</evidence>
<comment type="caution">
    <text evidence="3">The sequence shown here is derived from an EMBL/GenBank/DDBJ whole genome shotgun (WGS) entry which is preliminary data.</text>
</comment>
<dbReference type="AlphaFoldDB" id="A0A9X3Z7G5"/>
<reference evidence="3" key="2">
    <citation type="journal article" date="2023" name="Syst. Appl. Microbiol.">
        <title>Govania unica gen. nov., sp. nov., a rare biosphere bacterium that represents a novel family in the class Alphaproteobacteria.</title>
        <authorList>
            <person name="Vandamme P."/>
            <person name="Peeters C."/>
            <person name="Hettiarachchi A."/>
            <person name="Cnockaert M."/>
            <person name="Carlier A."/>
        </authorList>
    </citation>
    <scope>NUCLEOTIDE SEQUENCE</scope>
    <source>
        <strain evidence="3">LMG 31809</strain>
    </source>
</reference>
<dbReference type="Pfam" id="PF00596">
    <property type="entry name" value="Aldolase_II"/>
    <property type="match status" value="1"/>
</dbReference>
<dbReference type="GO" id="GO:0005856">
    <property type="term" value="C:cytoskeleton"/>
    <property type="evidence" value="ECO:0007669"/>
    <property type="project" value="TreeGrafter"/>
</dbReference>
<sequence length="255" mass="27697">MTAMHPLPSLKDQVSPEEWQTRVDLAAAYRLVAANGWDDLIFTHLSARVPGPQEHFLINPFGLLFADVTASNLVKVDCDGMILSPTTYPVNPAGFLIHSCLHHARPDVTSVMHTHTVAGIAVAAQEDGLLPISQMALTILNEVRYHDYEGIALNPDEQSRLVHDLGPRHILILRNHGLLVAGRSIAEAYLLLSLLEKACAIQLAAHNGSAPLLIQSPAMAALVHSQARNGFGSAAQIAWAGLKHRLDRTMPDYAE</sequence>
<organism evidence="3 4">
    <name type="scientific">Govanella unica</name>
    <dbReference type="NCBI Taxonomy" id="2975056"/>
    <lineage>
        <taxon>Bacteria</taxon>
        <taxon>Pseudomonadati</taxon>
        <taxon>Pseudomonadota</taxon>
        <taxon>Alphaproteobacteria</taxon>
        <taxon>Emcibacterales</taxon>
        <taxon>Govanellaceae</taxon>
        <taxon>Govanella</taxon>
    </lineage>
</organism>
<dbReference type="InterPro" id="IPR001303">
    <property type="entry name" value="Aldolase_II/adducin_N"/>
</dbReference>
<dbReference type="InterPro" id="IPR051017">
    <property type="entry name" value="Aldolase-II_Adducin_sf"/>
</dbReference>
<reference evidence="3" key="1">
    <citation type="submission" date="2022-08" db="EMBL/GenBank/DDBJ databases">
        <authorList>
            <person name="Vandamme P."/>
            <person name="Hettiarachchi A."/>
            <person name="Peeters C."/>
            <person name="Cnockaert M."/>
            <person name="Carlier A."/>
        </authorList>
    </citation>
    <scope>NUCLEOTIDE SEQUENCE</scope>
    <source>
        <strain evidence="3">LMG 31809</strain>
    </source>
</reference>
<dbReference type="Proteomes" id="UP001141619">
    <property type="component" value="Unassembled WGS sequence"/>
</dbReference>
<dbReference type="PANTHER" id="PTHR10672">
    <property type="entry name" value="ADDUCIN"/>
    <property type="match status" value="1"/>
</dbReference>
<gene>
    <name evidence="3" type="ORF">NYP16_09310</name>
</gene>
<dbReference type="EMBL" id="JANWOI010000003">
    <property type="protein sequence ID" value="MDA5194146.1"/>
    <property type="molecule type" value="Genomic_DNA"/>
</dbReference>
<dbReference type="SUPFAM" id="SSF53639">
    <property type="entry name" value="AraD/HMP-PK domain-like"/>
    <property type="match status" value="1"/>
</dbReference>
<keyword evidence="4" id="KW-1185">Reference proteome</keyword>
<evidence type="ECO:0000313" key="4">
    <source>
        <dbReference type="Proteomes" id="UP001141619"/>
    </source>
</evidence>
<dbReference type="RefSeq" id="WP_274943850.1">
    <property type="nucleotide sequence ID" value="NZ_JANWOI010000003.1"/>
</dbReference>
<comment type="similarity">
    <text evidence="1">Belongs to the aldolase class II family.</text>
</comment>
<dbReference type="NCBIfam" id="NF005451">
    <property type="entry name" value="PRK07044.1"/>
    <property type="match status" value="1"/>
</dbReference>
<dbReference type="InterPro" id="IPR036409">
    <property type="entry name" value="Aldolase_II/adducin_N_sf"/>
</dbReference>
<feature type="domain" description="Class II aldolase/adducin N-terminal" evidence="2">
    <location>
        <begin position="23"/>
        <end position="203"/>
    </location>
</feature>